<protein>
    <recommendedName>
        <fullName evidence="3">NB-ARC domain-containing protein</fullName>
    </recommendedName>
</protein>
<keyword evidence="2" id="KW-1185">Reference proteome</keyword>
<comment type="caution">
    <text evidence="1">The sequence shown here is derived from an EMBL/GenBank/DDBJ whole genome shotgun (WGS) entry which is preliminary data.</text>
</comment>
<accession>A0A565BGN9</accession>
<organism evidence="1 2">
    <name type="scientific">Arabis nemorensis</name>
    <dbReference type="NCBI Taxonomy" id="586526"/>
    <lineage>
        <taxon>Eukaryota</taxon>
        <taxon>Viridiplantae</taxon>
        <taxon>Streptophyta</taxon>
        <taxon>Embryophyta</taxon>
        <taxon>Tracheophyta</taxon>
        <taxon>Spermatophyta</taxon>
        <taxon>Magnoliopsida</taxon>
        <taxon>eudicotyledons</taxon>
        <taxon>Gunneridae</taxon>
        <taxon>Pentapetalae</taxon>
        <taxon>rosids</taxon>
        <taxon>malvids</taxon>
        <taxon>Brassicales</taxon>
        <taxon>Brassicaceae</taxon>
        <taxon>Arabideae</taxon>
        <taxon>Arabis</taxon>
    </lineage>
</organism>
<dbReference type="PANTHER" id="PTHR15140:SF37">
    <property type="entry name" value="UBIQUITIN-LIKE DOMAIN-CONTAINING PROTEIN"/>
    <property type="match status" value="1"/>
</dbReference>
<dbReference type="SUPFAM" id="SSF52058">
    <property type="entry name" value="L domain-like"/>
    <property type="match status" value="1"/>
</dbReference>
<dbReference type="InterPro" id="IPR032675">
    <property type="entry name" value="LRR_dom_sf"/>
</dbReference>
<evidence type="ECO:0008006" key="3">
    <source>
        <dbReference type="Google" id="ProtNLM"/>
    </source>
</evidence>
<dbReference type="Proteomes" id="UP000489600">
    <property type="component" value="Unassembled WGS sequence"/>
</dbReference>
<gene>
    <name evidence="1" type="ORF">ANE_LOCUS10471</name>
</gene>
<evidence type="ECO:0000313" key="1">
    <source>
        <dbReference type="EMBL" id="VVB00027.1"/>
    </source>
</evidence>
<dbReference type="Gene3D" id="3.80.10.10">
    <property type="entry name" value="Ribonuclease Inhibitor"/>
    <property type="match status" value="1"/>
</dbReference>
<dbReference type="OrthoDB" id="1113350at2759"/>
<sequence>MAREFVLDCIHLKQLELRIHMPKLPDEQHFPAHLTTISLTGCRLEEDPMPILEKLLHLDEVTLWYRSFSGVRMVCSAGGFPQLHKLVLCGLEEWKKWIVEEGSMSLLHTLDIRCWSKLKELPNGLRFVTSLKDLTSIFMGRRVKERLSEGGEDYYKFQHILSVIFQREYTDE</sequence>
<name>A0A565BGN9_9BRAS</name>
<dbReference type="PANTHER" id="PTHR15140">
    <property type="entry name" value="TUBULIN-SPECIFIC CHAPERONE E"/>
    <property type="match status" value="1"/>
</dbReference>
<dbReference type="AlphaFoldDB" id="A0A565BGN9"/>
<dbReference type="EMBL" id="CABITT030000004">
    <property type="protein sequence ID" value="VVB00027.1"/>
    <property type="molecule type" value="Genomic_DNA"/>
</dbReference>
<proteinExistence type="predicted"/>
<evidence type="ECO:0000313" key="2">
    <source>
        <dbReference type="Proteomes" id="UP000489600"/>
    </source>
</evidence>
<reference evidence="1" key="1">
    <citation type="submission" date="2019-07" db="EMBL/GenBank/DDBJ databases">
        <authorList>
            <person name="Dittberner H."/>
        </authorList>
    </citation>
    <scope>NUCLEOTIDE SEQUENCE [LARGE SCALE GENOMIC DNA]</scope>
</reference>